<dbReference type="OrthoDB" id="6844265at2"/>
<evidence type="ECO:0000313" key="2">
    <source>
        <dbReference type="Proteomes" id="UP000274786"/>
    </source>
</evidence>
<sequence>MIPIVVGAAMAASAIYGLYKGGKAVSDHKDANVANADAGQLISRGTSLLDDQRKKTNAVLEDYGARKLRSFNGPIKDFVEAFGQLKNVESLRSPELERLVDGDFSVVSLEGLRRDYQLLMESGLGVGAGLGSGAALAFGAYNGTFLLASASTGTAISTLSGAAATNATLAWLGGGALSAGGFGMAGGTMVLGGLVAGPALAVFGFVVGAKAEATLANAKRNKQVARTHYDEAVLAAERLSAVQVVTTLANKTFSKLGVPLRRGVADIRAAIGEYGPDFSNYPEQTREKIFRAVKTAQLIKLMVDTPILDKDGALVLSTEKTVRDVDGVIVQLQQQASPTAA</sequence>
<organism evidence="1 2">
    <name type="scientific">Stenotrophomonas rhizophila</name>
    <dbReference type="NCBI Taxonomy" id="216778"/>
    <lineage>
        <taxon>Bacteria</taxon>
        <taxon>Pseudomonadati</taxon>
        <taxon>Pseudomonadota</taxon>
        <taxon>Gammaproteobacteria</taxon>
        <taxon>Lysobacterales</taxon>
        <taxon>Lysobacteraceae</taxon>
        <taxon>Stenotrophomonas</taxon>
    </lineage>
</organism>
<reference evidence="1 2" key="1">
    <citation type="submission" date="2018-10" db="EMBL/GenBank/DDBJ databases">
        <title>Comparative analysis of microorganisms from saline springs in Andes Mountain Range, Colombia.</title>
        <authorList>
            <person name="Rubin E."/>
        </authorList>
    </citation>
    <scope>NUCLEOTIDE SEQUENCE [LARGE SCALE GENOMIC DNA]</scope>
    <source>
        <strain evidence="1 2">USBA GBX 843</strain>
    </source>
</reference>
<comment type="caution">
    <text evidence="1">The sequence shown here is derived from an EMBL/GenBank/DDBJ whole genome shotgun (WGS) entry which is preliminary data.</text>
</comment>
<proteinExistence type="predicted"/>
<dbReference type="EMBL" id="RCDC01000006">
    <property type="protein sequence ID" value="RLK51796.1"/>
    <property type="molecule type" value="Genomic_DNA"/>
</dbReference>
<gene>
    <name evidence="1" type="ORF">BCL79_2939</name>
</gene>
<name>A0A498CAZ9_9GAMM</name>
<evidence type="ECO:0000313" key="1">
    <source>
        <dbReference type="EMBL" id="RLK51796.1"/>
    </source>
</evidence>
<dbReference type="Proteomes" id="UP000274786">
    <property type="component" value="Unassembled WGS sequence"/>
</dbReference>
<evidence type="ECO:0008006" key="3">
    <source>
        <dbReference type="Google" id="ProtNLM"/>
    </source>
</evidence>
<accession>A0A498CAZ9</accession>
<protein>
    <recommendedName>
        <fullName evidence="3">Chemotaxis protein</fullName>
    </recommendedName>
</protein>
<dbReference type="AlphaFoldDB" id="A0A498CAZ9"/>